<evidence type="ECO:0000259" key="3">
    <source>
        <dbReference type="Pfam" id="PF13439"/>
    </source>
</evidence>
<evidence type="ECO:0000256" key="2">
    <source>
        <dbReference type="ARBA" id="ARBA00022679"/>
    </source>
</evidence>
<sequence>MRVAVVCPYDLDRPGGVQGQARGLAAAFARRGCAVTLLAPGAPSVHGAGRQSLPTPPSPGELVAVRVGRSLGVRANGSVAPLALQPSALARSVAVLRRHAPELLHLHEPLAPGPTWAALLARRRLPVGRAVGTFHRAGGQPYRLLWPAGRLALRALDAVTAVSEAARCTARPVLGQRPCLVLPNGVDLARLAEATPEPTSGPTVLFVGRHEPRKGLEVLLGALERLGPRWPGTLWVVGQGPLTAELRRRYPLGPKVRWWGVVDDATLGCLLRGSHVVAVPALGGESFGVVLLEALAADSVLLASDLPAFRAVAGPHARYLPPGDLEAWARALDQAVQAVQRGLPPADPASLAAGRRWAARFSFDALADRYLASGPGCGDP</sequence>
<accession>A0ABV6C2Q4</accession>
<dbReference type="EC" id="2.4.-.-" evidence="4"/>
<evidence type="ECO:0000313" key="5">
    <source>
        <dbReference type="Proteomes" id="UP001589788"/>
    </source>
</evidence>
<dbReference type="InterPro" id="IPR028098">
    <property type="entry name" value="Glyco_trans_4-like_N"/>
</dbReference>
<keyword evidence="5" id="KW-1185">Reference proteome</keyword>
<comment type="caution">
    <text evidence="4">The sequence shown here is derived from an EMBL/GenBank/DDBJ whole genome shotgun (WGS) entry which is preliminary data.</text>
</comment>
<dbReference type="Proteomes" id="UP001589788">
    <property type="component" value="Unassembled WGS sequence"/>
</dbReference>
<dbReference type="EMBL" id="JBHLYQ010000060">
    <property type="protein sequence ID" value="MFC0081970.1"/>
    <property type="molecule type" value="Genomic_DNA"/>
</dbReference>
<dbReference type="PANTHER" id="PTHR46401:SF2">
    <property type="entry name" value="GLYCOSYLTRANSFERASE WBBK-RELATED"/>
    <property type="match status" value="1"/>
</dbReference>
<dbReference type="GO" id="GO:0016757">
    <property type="term" value="F:glycosyltransferase activity"/>
    <property type="evidence" value="ECO:0007669"/>
    <property type="project" value="UniProtKB-KW"/>
</dbReference>
<dbReference type="CDD" id="cd03801">
    <property type="entry name" value="GT4_PimA-like"/>
    <property type="match status" value="1"/>
</dbReference>
<dbReference type="RefSeq" id="WP_377789319.1">
    <property type="nucleotide sequence ID" value="NZ_JBHLYQ010000060.1"/>
</dbReference>
<dbReference type="Pfam" id="PF13439">
    <property type="entry name" value="Glyco_transf_4"/>
    <property type="match status" value="1"/>
</dbReference>
<dbReference type="Gene3D" id="3.40.50.2000">
    <property type="entry name" value="Glycogen Phosphorylase B"/>
    <property type="match status" value="2"/>
</dbReference>
<dbReference type="SUPFAM" id="SSF53756">
    <property type="entry name" value="UDP-Glycosyltransferase/glycogen phosphorylase"/>
    <property type="match status" value="1"/>
</dbReference>
<keyword evidence="2 4" id="KW-0808">Transferase</keyword>
<protein>
    <submittedName>
        <fullName evidence="4">Glycosyltransferase family 4 protein</fullName>
        <ecNumber evidence="4">2.4.-.-</ecNumber>
    </submittedName>
</protein>
<name>A0ABV6C2Q4_9ACTN</name>
<feature type="domain" description="Glycosyltransferase subfamily 4-like N-terminal" evidence="3">
    <location>
        <begin position="14"/>
        <end position="190"/>
    </location>
</feature>
<keyword evidence="1 4" id="KW-0328">Glycosyltransferase</keyword>
<evidence type="ECO:0000313" key="4">
    <source>
        <dbReference type="EMBL" id="MFC0081970.1"/>
    </source>
</evidence>
<evidence type="ECO:0000256" key="1">
    <source>
        <dbReference type="ARBA" id="ARBA00022676"/>
    </source>
</evidence>
<organism evidence="4 5">
    <name type="scientific">Aciditerrimonas ferrireducens</name>
    <dbReference type="NCBI Taxonomy" id="667306"/>
    <lineage>
        <taxon>Bacteria</taxon>
        <taxon>Bacillati</taxon>
        <taxon>Actinomycetota</taxon>
        <taxon>Acidimicrobiia</taxon>
        <taxon>Acidimicrobiales</taxon>
        <taxon>Acidimicrobiaceae</taxon>
        <taxon>Aciditerrimonas</taxon>
    </lineage>
</organism>
<proteinExistence type="predicted"/>
<reference evidence="4 5" key="1">
    <citation type="submission" date="2024-09" db="EMBL/GenBank/DDBJ databases">
        <authorList>
            <person name="Sun Q."/>
            <person name="Mori K."/>
        </authorList>
    </citation>
    <scope>NUCLEOTIDE SEQUENCE [LARGE SCALE GENOMIC DNA]</scope>
    <source>
        <strain evidence="4 5">JCM 15389</strain>
    </source>
</reference>
<dbReference type="Pfam" id="PF13692">
    <property type="entry name" value="Glyco_trans_1_4"/>
    <property type="match status" value="1"/>
</dbReference>
<gene>
    <name evidence="4" type="ORF">ACFFRE_07390</name>
</gene>
<dbReference type="PANTHER" id="PTHR46401">
    <property type="entry name" value="GLYCOSYLTRANSFERASE WBBK-RELATED"/>
    <property type="match status" value="1"/>
</dbReference>